<reference evidence="1" key="1">
    <citation type="submission" date="2020-05" db="EMBL/GenBank/DDBJ databases">
        <title>Large-scale comparative analyses of tick genomes elucidate their genetic diversity and vector capacities.</title>
        <authorList>
            <person name="Jia N."/>
            <person name="Wang J."/>
            <person name="Shi W."/>
            <person name="Du L."/>
            <person name="Sun Y."/>
            <person name="Zhan W."/>
            <person name="Jiang J."/>
            <person name="Wang Q."/>
            <person name="Zhang B."/>
            <person name="Ji P."/>
            <person name="Sakyi L.B."/>
            <person name="Cui X."/>
            <person name="Yuan T."/>
            <person name="Jiang B."/>
            <person name="Yang W."/>
            <person name="Lam T.T.-Y."/>
            <person name="Chang Q."/>
            <person name="Ding S."/>
            <person name="Wang X."/>
            <person name="Zhu J."/>
            <person name="Ruan X."/>
            <person name="Zhao L."/>
            <person name="Wei J."/>
            <person name="Que T."/>
            <person name="Du C."/>
            <person name="Cheng J."/>
            <person name="Dai P."/>
            <person name="Han X."/>
            <person name="Huang E."/>
            <person name="Gao Y."/>
            <person name="Liu J."/>
            <person name="Shao H."/>
            <person name="Ye R."/>
            <person name="Li L."/>
            <person name="Wei W."/>
            <person name="Wang X."/>
            <person name="Wang C."/>
            <person name="Yang T."/>
            <person name="Huo Q."/>
            <person name="Li W."/>
            <person name="Guo W."/>
            <person name="Chen H."/>
            <person name="Zhou L."/>
            <person name="Ni X."/>
            <person name="Tian J."/>
            <person name="Zhou Y."/>
            <person name="Sheng Y."/>
            <person name="Liu T."/>
            <person name="Pan Y."/>
            <person name="Xia L."/>
            <person name="Li J."/>
            <person name="Zhao F."/>
            <person name="Cao W."/>
        </authorList>
    </citation>
    <scope>NUCLEOTIDE SEQUENCE</scope>
    <source>
        <strain evidence="1">Hyas-2018</strain>
    </source>
</reference>
<keyword evidence="2" id="KW-1185">Reference proteome</keyword>
<accession>A0ACB7TQN7</accession>
<evidence type="ECO:0000313" key="2">
    <source>
        <dbReference type="Proteomes" id="UP000821845"/>
    </source>
</evidence>
<name>A0ACB7TQN7_HYAAI</name>
<proteinExistence type="predicted"/>
<dbReference type="Proteomes" id="UP000821845">
    <property type="component" value="Chromosome 1"/>
</dbReference>
<protein>
    <submittedName>
        <fullName evidence="1">Uncharacterized protein</fullName>
    </submittedName>
</protein>
<gene>
    <name evidence="1" type="ORF">HPB50_024822</name>
</gene>
<sequence>MQNDRSNVSLLIILGVGRSWFEGRDRLLPRRPAATSGPQTWPPKYLWTAYVAFVTCLVSTLNQKSRNPMAPSVPRSYTLQFAEILCGCCEIMVQSVAHDVAAEVVCLRHVFTSVGSFLATSSPRCMAVLARCIRGVLRNPRLQEAAQSAFQDVPELQALAWKYAVP</sequence>
<organism evidence="1 2">
    <name type="scientific">Hyalomma asiaticum</name>
    <name type="common">Tick</name>
    <dbReference type="NCBI Taxonomy" id="266040"/>
    <lineage>
        <taxon>Eukaryota</taxon>
        <taxon>Metazoa</taxon>
        <taxon>Ecdysozoa</taxon>
        <taxon>Arthropoda</taxon>
        <taxon>Chelicerata</taxon>
        <taxon>Arachnida</taxon>
        <taxon>Acari</taxon>
        <taxon>Parasitiformes</taxon>
        <taxon>Ixodida</taxon>
        <taxon>Ixodoidea</taxon>
        <taxon>Ixodidae</taxon>
        <taxon>Hyalomminae</taxon>
        <taxon>Hyalomma</taxon>
    </lineage>
</organism>
<comment type="caution">
    <text evidence="1">The sequence shown here is derived from an EMBL/GenBank/DDBJ whole genome shotgun (WGS) entry which is preliminary data.</text>
</comment>
<evidence type="ECO:0000313" key="1">
    <source>
        <dbReference type="EMBL" id="KAH6948483.1"/>
    </source>
</evidence>
<dbReference type="EMBL" id="CM023481">
    <property type="protein sequence ID" value="KAH6948483.1"/>
    <property type="molecule type" value="Genomic_DNA"/>
</dbReference>